<dbReference type="PANTHER" id="PTHR32552">
    <property type="entry name" value="FERRICHROME IRON RECEPTOR-RELATED"/>
    <property type="match status" value="1"/>
</dbReference>
<dbReference type="Proteomes" id="UP000275727">
    <property type="component" value="Chromosome"/>
</dbReference>
<evidence type="ECO:0000256" key="8">
    <source>
        <dbReference type="ARBA" id="ARBA00023065"/>
    </source>
</evidence>
<dbReference type="PANTHER" id="PTHR32552:SF81">
    <property type="entry name" value="TONB-DEPENDENT OUTER MEMBRANE RECEPTOR"/>
    <property type="match status" value="1"/>
</dbReference>
<dbReference type="AlphaFoldDB" id="A0AAD1D2U1"/>
<evidence type="ECO:0000256" key="10">
    <source>
        <dbReference type="ARBA" id="ARBA00023136"/>
    </source>
</evidence>
<feature type="chain" id="PRO_5041990651" evidence="15">
    <location>
        <begin position="30"/>
        <end position="719"/>
    </location>
</feature>
<dbReference type="KEGG" id="smic:SmB9_00600"/>
<evidence type="ECO:0000259" key="17">
    <source>
        <dbReference type="Pfam" id="PF07715"/>
    </source>
</evidence>
<evidence type="ECO:0000256" key="5">
    <source>
        <dbReference type="ARBA" id="ARBA00022692"/>
    </source>
</evidence>
<dbReference type="GO" id="GO:0006826">
    <property type="term" value="P:iron ion transport"/>
    <property type="evidence" value="ECO:0007669"/>
    <property type="project" value="UniProtKB-KW"/>
</dbReference>
<feature type="short sequence motif" description="TonB C-terminal box" evidence="13">
    <location>
        <begin position="702"/>
        <end position="719"/>
    </location>
</feature>
<reference evidence="18 20" key="1">
    <citation type="submission" date="2018-06" db="EMBL/GenBank/DDBJ databases">
        <title>Complete Genome Sequence of the Microcystin-Degrading Bacterium Sphingosinicella microcystinivorans Strain B-9.</title>
        <authorList>
            <person name="Jin H."/>
            <person name="Nishizawa T."/>
            <person name="Guo Y."/>
            <person name="Nishizawa A."/>
            <person name="Park H."/>
            <person name="Kato H."/>
            <person name="Tsuji K."/>
            <person name="Harada K."/>
        </authorList>
    </citation>
    <scope>NUCLEOTIDE SEQUENCE [LARGE SCALE GENOMIC DNA]</scope>
    <source>
        <strain evidence="18 20">B9</strain>
    </source>
</reference>
<keyword evidence="18" id="KW-0675">Receptor</keyword>
<keyword evidence="4" id="KW-0410">Iron transport</keyword>
<gene>
    <name evidence="19" type="ORF">DFR51_1856</name>
    <name evidence="18" type="ORF">SmB9_00600</name>
</gene>
<keyword evidence="9 14" id="KW-0798">TonB box</keyword>
<evidence type="ECO:0000256" key="13">
    <source>
        <dbReference type="PROSITE-ProRule" id="PRU10144"/>
    </source>
</evidence>
<keyword evidence="2 12" id="KW-0813">Transport</keyword>
<evidence type="ECO:0000256" key="9">
    <source>
        <dbReference type="ARBA" id="ARBA00023077"/>
    </source>
</evidence>
<comment type="subcellular location">
    <subcellularLocation>
        <location evidence="1 12">Cell outer membrane</location>
        <topology evidence="1 12">Multi-pass membrane protein</topology>
    </subcellularLocation>
</comment>
<sequence length="719" mass="76876">MAKTIASRCIFSLAALLLASTTAVSPALAQDAGASADEAAKEDATSASTIVVTANRRSEVISEVPIAISAITAEDFERRNALSLDDLQAAVPGLRLVDIGPGSQRIQLRGVSQYLGQATAGNYIDEFSVTNLGPQGVAEVQLLDLERVEVLRGPQPTLYGESSMGGTIRYITAKPDLDEFMGSVTGEVSTIKSGEQGYRAEGFVNVPIAPGVAALRISAQHREVGGWIDSPTADDYNDRQITTVRGKLLVEPSPQFSVNATILYNESKQDSVSFSLDGLNTAQTTLTPSSQDYLLGYLEASYDFGAVELLSVTGYIDQSSFARRDIAPFFNTLFGFPAFTQVFSDADGNFERFSQELRLTSDSSGSFRYLIGGIYAEGKGTGLALSTYRPGPIPAFGIFNDSVASRAQSESIAVYGNLELDLLDWLTVEAGGRYFREKLDQRAVTTLFDAAGPGANSVTTRGREATFDTFNPRIAITANFDGSIIYASAAKGFRSGGFNLHPAAPNPTFDPESLWTYEAGTKLTFLGGAAYIEAALYYQDYTGIQSTNVTPLGGTAVFNSGAADGFGFDLALVLKPSDAFQFSASLGHNDVTFTTNAVDKFAGDPLDLVPPYNISVAADWTPRISDSFDLLVHADLNYVDEAAIVLRQIGALGFDTIAPNDSRVLVNSRIGADFGAFEAYVFATNLFNELKEVNPDFGAFVEPIFTQPRTIGIGVKANF</sequence>
<keyword evidence="5 12" id="KW-0812">Transmembrane</keyword>
<dbReference type="InterPro" id="IPR010917">
    <property type="entry name" value="TonB_rcpt_CS"/>
</dbReference>
<evidence type="ECO:0000313" key="21">
    <source>
        <dbReference type="Proteomes" id="UP000276029"/>
    </source>
</evidence>
<dbReference type="Gene3D" id="2.40.170.20">
    <property type="entry name" value="TonB-dependent receptor, beta-barrel domain"/>
    <property type="match status" value="1"/>
</dbReference>
<dbReference type="PROSITE" id="PS52016">
    <property type="entry name" value="TONB_DEPENDENT_REC_3"/>
    <property type="match status" value="1"/>
</dbReference>
<evidence type="ECO:0000256" key="11">
    <source>
        <dbReference type="ARBA" id="ARBA00023237"/>
    </source>
</evidence>
<dbReference type="EMBL" id="AP018711">
    <property type="protein sequence ID" value="BBE32402.1"/>
    <property type="molecule type" value="Genomic_DNA"/>
</dbReference>
<feature type="domain" description="TonB-dependent receptor plug" evidence="17">
    <location>
        <begin position="62"/>
        <end position="167"/>
    </location>
</feature>
<evidence type="ECO:0000256" key="12">
    <source>
        <dbReference type="PROSITE-ProRule" id="PRU01360"/>
    </source>
</evidence>
<evidence type="ECO:0000256" key="2">
    <source>
        <dbReference type="ARBA" id="ARBA00022448"/>
    </source>
</evidence>
<dbReference type="GO" id="GO:0009279">
    <property type="term" value="C:cell outer membrane"/>
    <property type="evidence" value="ECO:0007669"/>
    <property type="project" value="UniProtKB-SubCell"/>
</dbReference>
<name>A0AAD1D2U1_SPHMI</name>
<dbReference type="Proteomes" id="UP000276029">
    <property type="component" value="Unassembled WGS sequence"/>
</dbReference>
<reference evidence="19 21" key="2">
    <citation type="submission" date="2018-10" db="EMBL/GenBank/DDBJ databases">
        <title>Genomic Encyclopedia of Type Strains, Phase IV (KMG-IV): sequencing the most valuable type-strain genomes for metagenomic binning, comparative biology and taxonomic classification.</title>
        <authorList>
            <person name="Goeker M."/>
        </authorList>
    </citation>
    <scope>NUCLEOTIDE SEQUENCE [LARGE SCALE GENOMIC DNA]</scope>
    <source>
        <strain evidence="19 21">DSM 19791</strain>
    </source>
</reference>
<evidence type="ECO:0000313" key="20">
    <source>
        <dbReference type="Proteomes" id="UP000275727"/>
    </source>
</evidence>
<dbReference type="SUPFAM" id="SSF56935">
    <property type="entry name" value="Porins"/>
    <property type="match status" value="1"/>
</dbReference>
<evidence type="ECO:0000256" key="14">
    <source>
        <dbReference type="RuleBase" id="RU003357"/>
    </source>
</evidence>
<evidence type="ECO:0000256" key="15">
    <source>
        <dbReference type="SAM" id="SignalP"/>
    </source>
</evidence>
<keyword evidence="8" id="KW-0406">Ion transport</keyword>
<organism evidence="18 20">
    <name type="scientific">Sphingosinicella microcystinivorans</name>
    <dbReference type="NCBI Taxonomy" id="335406"/>
    <lineage>
        <taxon>Bacteria</taxon>
        <taxon>Pseudomonadati</taxon>
        <taxon>Pseudomonadota</taxon>
        <taxon>Alphaproteobacteria</taxon>
        <taxon>Sphingomonadales</taxon>
        <taxon>Sphingosinicellaceae</taxon>
        <taxon>Sphingosinicella</taxon>
    </lineage>
</organism>
<evidence type="ECO:0000256" key="6">
    <source>
        <dbReference type="ARBA" id="ARBA00022729"/>
    </source>
</evidence>
<evidence type="ECO:0000256" key="7">
    <source>
        <dbReference type="ARBA" id="ARBA00023004"/>
    </source>
</evidence>
<dbReference type="EMBL" id="RBWX01000008">
    <property type="protein sequence ID" value="RKS88655.1"/>
    <property type="molecule type" value="Genomic_DNA"/>
</dbReference>
<dbReference type="InterPro" id="IPR012910">
    <property type="entry name" value="Plug_dom"/>
</dbReference>
<dbReference type="Pfam" id="PF00593">
    <property type="entry name" value="TonB_dep_Rec_b-barrel"/>
    <property type="match status" value="1"/>
</dbReference>
<evidence type="ECO:0000256" key="1">
    <source>
        <dbReference type="ARBA" id="ARBA00004571"/>
    </source>
</evidence>
<evidence type="ECO:0000256" key="4">
    <source>
        <dbReference type="ARBA" id="ARBA00022496"/>
    </source>
</evidence>
<dbReference type="Pfam" id="PF07715">
    <property type="entry name" value="Plug"/>
    <property type="match status" value="1"/>
</dbReference>
<comment type="similarity">
    <text evidence="12 14">Belongs to the TonB-dependent receptor family.</text>
</comment>
<dbReference type="InterPro" id="IPR036942">
    <property type="entry name" value="Beta-barrel_TonB_sf"/>
</dbReference>
<keyword evidence="6 15" id="KW-0732">Signal</keyword>
<keyword evidence="7" id="KW-0408">Iron</keyword>
<dbReference type="PROSITE" id="PS01156">
    <property type="entry name" value="TONB_DEPENDENT_REC_2"/>
    <property type="match status" value="1"/>
</dbReference>
<protein>
    <submittedName>
        <fullName evidence="19">Outer membrane receptor protein involved in Fe transport</fullName>
    </submittedName>
    <submittedName>
        <fullName evidence="18">TonB-dependent receptor</fullName>
    </submittedName>
</protein>
<dbReference type="InterPro" id="IPR039426">
    <property type="entry name" value="TonB-dep_rcpt-like"/>
</dbReference>
<evidence type="ECO:0000313" key="18">
    <source>
        <dbReference type="EMBL" id="BBE32402.1"/>
    </source>
</evidence>
<feature type="signal peptide" evidence="15">
    <location>
        <begin position="1"/>
        <end position="29"/>
    </location>
</feature>
<feature type="domain" description="TonB-dependent receptor-like beta-barrel" evidence="16">
    <location>
        <begin position="280"/>
        <end position="674"/>
    </location>
</feature>
<dbReference type="InterPro" id="IPR000531">
    <property type="entry name" value="Beta-barrel_TonB"/>
</dbReference>
<keyword evidence="10 12" id="KW-0472">Membrane</keyword>
<evidence type="ECO:0000313" key="19">
    <source>
        <dbReference type="EMBL" id="RKS88655.1"/>
    </source>
</evidence>
<evidence type="ECO:0000256" key="3">
    <source>
        <dbReference type="ARBA" id="ARBA00022452"/>
    </source>
</evidence>
<keyword evidence="21" id="KW-1185">Reference proteome</keyword>
<evidence type="ECO:0000259" key="16">
    <source>
        <dbReference type="Pfam" id="PF00593"/>
    </source>
</evidence>
<keyword evidence="11 12" id="KW-0998">Cell outer membrane</keyword>
<dbReference type="RefSeq" id="WP_160119013.1">
    <property type="nucleotide sequence ID" value="NZ_AP018711.1"/>
</dbReference>
<proteinExistence type="inferred from homology"/>
<accession>A0AAD1D2U1</accession>
<keyword evidence="3 12" id="KW-1134">Transmembrane beta strand</keyword>